<name>A0A0A9FGL6_ARUDO</name>
<dbReference type="EMBL" id="GBRH01188630">
    <property type="protein sequence ID" value="JAE09266.1"/>
    <property type="molecule type" value="Transcribed_RNA"/>
</dbReference>
<reference evidence="1" key="1">
    <citation type="submission" date="2014-09" db="EMBL/GenBank/DDBJ databases">
        <authorList>
            <person name="Magalhaes I.L.F."/>
            <person name="Oliveira U."/>
            <person name="Santos F.R."/>
            <person name="Vidigal T.H.D.A."/>
            <person name="Brescovit A.D."/>
            <person name="Santos A.J."/>
        </authorList>
    </citation>
    <scope>NUCLEOTIDE SEQUENCE</scope>
    <source>
        <tissue evidence="1">Shoot tissue taken approximately 20 cm above the soil surface</tissue>
    </source>
</reference>
<proteinExistence type="predicted"/>
<dbReference type="AlphaFoldDB" id="A0A0A9FGL6"/>
<protein>
    <submittedName>
        <fullName evidence="1">Uncharacterized protein</fullName>
    </submittedName>
</protein>
<reference evidence="1" key="2">
    <citation type="journal article" date="2015" name="Data Brief">
        <title>Shoot transcriptome of the giant reed, Arundo donax.</title>
        <authorList>
            <person name="Barrero R.A."/>
            <person name="Guerrero F.D."/>
            <person name="Moolhuijzen P."/>
            <person name="Goolsby J.A."/>
            <person name="Tidwell J."/>
            <person name="Bellgard S.E."/>
            <person name="Bellgard M.I."/>
        </authorList>
    </citation>
    <scope>NUCLEOTIDE SEQUENCE</scope>
    <source>
        <tissue evidence="1">Shoot tissue taken approximately 20 cm above the soil surface</tissue>
    </source>
</reference>
<organism evidence="1">
    <name type="scientific">Arundo donax</name>
    <name type="common">Giant reed</name>
    <name type="synonym">Donax arundinaceus</name>
    <dbReference type="NCBI Taxonomy" id="35708"/>
    <lineage>
        <taxon>Eukaryota</taxon>
        <taxon>Viridiplantae</taxon>
        <taxon>Streptophyta</taxon>
        <taxon>Embryophyta</taxon>
        <taxon>Tracheophyta</taxon>
        <taxon>Spermatophyta</taxon>
        <taxon>Magnoliopsida</taxon>
        <taxon>Liliopsida</taxon>
        <taxon>Poales</taxon>
        <taxon>Poaceae</taxon>
        <taxon>PACMAD clade</taxon>
        <taxon>Arundinoideae</taxon>
        <taxon>Arundineae</taxon>
        <taxon>Arundo</taxon>
    </lineage>
</organism>
<evidence type="ECO:0000313" key="1">
    <source>
        <dbReference type="EMBL" id="JAE09266.1"/>
    </source>
</evidence>
<accession>A0A0A9FGL6</accession>
<sequence length="61" mass="7259">MVQCRCRGVYVRTYALLIKVCDIVLPLVCKYLSFFIPTVSLKYDFGNYFFVRIYIHKLTNI</sequence>